<feature type="compositionally biased region" description="Polar residues" evidence="1">
    <location>
        <begin position="38"/>
        <end position="47"/>
    </location>
</feature>
<dbReference type="Proteomes" id="UP000236333">
    <property type="component" value="Unassembled WGS sequence"/>
</dbReference>
<organism evidence="2 3">
    <name type="scientific">Tetrabaena socialis</name>
    <dbReference type="NCBI Taxonomy" id="47790"/>
    <lineage>
        <taxon>Eukaryota</taxon>
        <taxon>Viridiplantae</taxon>
        <taxon>Chlorophyta</taxon>
        <taxon>core chlorophytes</taxon>
        <taxon>Chlorophyceae</taxon>
        <taxon>CS clade</taxon>
        <taxon>Chlamydomonadales</taxon>
        <taxon>Tetrabaenaceae</taxon>
        <taxon>Tetrabaena</taxon>
    </lineage>
</organism>
<feature type="compositionally biased region" description="Low complexity" evidence="1">
    <location>
        <begin position="476"/>
        <end position="489"/>
    </location>
</feature>
<feature type="compositionally biased region" description="Pro residues" evidence="1">
    <location>
        <begin position="122"/>
        <end position="144"/>
    </location>
</feature>
<protein>
    <submittedName>
        <fullName evidence="2">Uncharacterized protein</fullName>
    </submittedName>
</protein>
<comment type="caution">
    <text evidence="2">The sequence shown here is derived from an EMBL/GenBank/DDBJ whole genome shotgun (WGS) entry which is preliminary data.</text>
</comment>
<dbReference type="AlphaFoldDB" id="A0A2J8AH08"/>
<feature type="region of interest" description="Disordered" evidence="1">
    <location>
        <begin position="761"/>
        <end position="800"/>
    </location>
</feature>
<evidence type="ECO:0000256" key="1">
    <source>
        <dbReference type="SAM" id="MobiDB-lite"/>
    </source>
</evidence>
<sequence length="918" mass="97341">MLQCAPLKPGGVECEIGGSAQQAQRRRHLLRCALPEAQPSSQVQPGDQQADRPQRNAALHRRHPTAMYLAGVAAGRGGRGWHKALPWPAPAPRPQRDCEAAADPTACVQGATEADGGGASALPPPAPPTGTAAPPPPQPSPPPVVQAEVRQQQQQQRRDACGSAARLEDSHSCLITALHRRGLLDSGDLDAAAIESVRELFAKAGQVAVSDLVAAQAQQLNRASCLDSSSALIHHLHHIRLWNYCLDHQQLLQGDPQLCALFACEGEGKGEGGRGECRHVLVEALRPGLAAAHPHTWGALLRCVERGEDADVEELLAAALLGLKLIAAVELPLRLVRLSYCCCAGAAFARDRIKGTACGSHSVEERESTAHGSAVSLFLTLAFVPDLPLLRGGRGLPAVAPPGRAREDAEHQCFLAEQLSLTVAHYQSAEFFCSALAACLHVEWRAQQHLWDRAEARRQQEGLRAHAAAEGLSTAQRQQQEPQQQRNQQPPRPPPPQQQDALRGLLDGVGLGEGRAQLDSDHGVIALLAQLMSIMSGGRCVDGAEGQQQPPSVPELAVLLCDPARTALLLLFLHTCWKTLGGKACIVFQPTAEGATAAAAAPGPGRKAAQHRQGPKPSTHASARCAPGSGAVVLRHMQAGVLPVRTDPQYANAFDWGQMYCCMPHVNAGTKWQEGLKPLRVAMLQRRLGAAWLEAEGVEGVQRALAMAEQVGVLRPGLLTCSPALLPYVVTRQIRQEMLEQGMDMCVAVAHVGWEGVNGRVEQEKEEQRAAAAASPAAPGAEPLTPASSGHGAAGDDGRGARVVKQLEDTEACELVGLICSQLQEILQGGPSGRAGGGGPGQGQRRSIAAVDSLMHLIVSTLGERLARQRGPVREGVRLQLRLMQCEPGRPERLVVPAVAPAAVIGKRRMAAIMMRAA</sequence>
<evidence type="ECO:0000313" key="3">
    <source>
        <dbReference type="Proteomes" id="UP000236333"/>
    </source>
</evidence>
<gene>
    <name evidence="2" type="ORF">TSOC_001308</name>
</gene>
<keyword evidence="3" id="KW-1185">Reference proteome</keyword>
<evidence type="ECO:0000313" key="2">
    <source>
        <dbReference type="EMBL" id="PNH11809.1"/>
    </source>
</evidence>
<accession>A0A2J8AH08</accession>
<feature type="region of interest" description="Disordered" evidence="1">
    <location>
        <begin position="598"/>
        <end position="623"/>
    </location>
</feature>
<feature type="region of interest" description="Disordered" evidence="1">
    <location>
        <begin position="461"/>
        <end position="502"/>
    </location>
</feature>
<feature type="region of interest" description="Disordered" evidence="1">
    <location>
        <begin position="34"/>
        <end position="62"/>
    </location>
</feature>
<feature type="compositionally biased region" description="Low complexity" evidence="1">
    <location>
        <begin position="145"/>
        <end position="155"/>
    </location>
</feature>
<dbReference type="EMBL" id="PGGS01000021">
    <property type="protein sequence ID" value="PNH11809.1"/>
    <property type="molecule type" value="Genomic_DNA"/>
</dbReference>
<reference evidence="2 3" key="1">
    <citation type="journal article" date="2017" name="Mol. Biol. Evol.">
        <title>The 4-celled Tetrabaena socialis nuclear genome reveals the essential components for genetic control of cell number at the origin of multicellularity in the volvocine lineage.</title>
        <authorList>
            <person name="Featherston J."/>
            <person name="Arakaki Y."/>
            <person name="Hanschen E.R."/>
            <person name="Ferris P.J."/>
            <person name="Michod R.E."/>
            <person name="Olson B.J.S.C."/>
            <person name="Nozaki H."/>
            <person name="Durand P.M."/>
        </authorList>
    </citation>
    <scope>NUCLEOTIDE SEQUENCE [LARGE SCALE GENOMIC DNA]</scope>
    <source>
        <strain evidence="2 3">NIES-571</strain>
    </source>
</reference>
<name>A0A2J8AH08_9CHLO</name>
<dbReference type="OrthoDB" id="553279at2759"/>
<proteinExistence type="predicted"/>
<feature type="region of interest" description="Disordered" evidence="1">
    <location>
        <begin position="81"/>
        <end position="163"/>
    </location>
</feature>
<feature type="compositionally biased region" description="Low complexity" evidence="1">
    <location>
        <begin position="598"/>
        <end position="607"/>
    </location>
</feature>
<feature type="compositionally biased region" description="Low complexity" evidence="1">
    <location>
        <begin position="770"/>
        <end position="791"/>
    </location>
</feature>